<evidence type="ECO:0000313" key="2">
    <source>
        <dbReference type="EMBL" id="ESA03585.1"/>
    </source>
</evidence>
<accession>U9T639</accession>
<dbReference type="HOGENOM" id="CLU_066924_0_0_1"/>
<feature type="compositionally biased region" description="Acidic residues" evidence="1">
    <location>
        <begin position="118"/>
        <end position="137"/>
    </location>
</feature>
<feature type="region of interest" description="Disordered" evidence="1">
    <location>
        <begin position="109"/>
        <end position="139"/>
    </location>
</feature>
<dbReference type="EMBL" id="KI294923">
    <property type="protein sequence ID" value="ESA03585.1"/>
    <property type="molecule type" value="Genomic_DNA"/>
</dbReference>
<evidence type="ECO:0000256" key="1">
    <source>
        <dbReference type="SAM" id="MobiDB-lite"/>
    </source>
</evidence>
<sequence>MRLDNTRTLRQIVEDVLKKTINDISQIDLNGVVKTAVSGCQTTHKKEPNTKPYLYEIPELGERFEYIVVENTSSCLSASSQRVGDKMEYPEPSSEIVLELLKKFKDGNKAGDNKADDGGIDEDDLDEDEEDEDEMDEDKVSKIRDALAQKLAEKWIREARIYVKKLFDTTYADKGEHLIKNAYYQSFLNALDKQEESIRLKLSSLFKEISEVDIEYRDSMYKLVTKKRYRAMSLEQYLTSYYLDECKLLADF</sequence>
<reference evidence="2" key="1">
    <citation type="submission" date="2013-07" db="EMBL/GenBank/DDBJ databases">
        <title>The genome of an arbuscular mycorrhizal fungus provides insights into the evolution of the oldest plant symbiosis.</title>
        <authorList>
            <consortium name="DOE Joint Genome Institute"/>
            <person name="Tisserant E."/>
            <person name="Malbreil M."/>
            <person name="Kuo A."/>
            <person name="Kohler A."/>
            <person name="Symeonidi A."/>
            <person name="Balestrini R."/>
            <person name="Charron P."/>
            <person name="Duensing N."/>
            <person name="Frei-dit-Frey N."/>
            <person name="Gianinazzi-Pearson V."/>
            <person name="Gilbert B."/>
            <person name="Handa Y."/>
            <person name="Hijri M."/>
            <person name="Kaul R."/>
            <person name="Kawaguchi M."/>
            <person name="Krajinski F."/>
            <person name="Lammers P."/>
            <person name="Lapierre D."/>
            <person name="Masclaux F.G."/>
            <person name="Murat C."/>
            <person name="Morin E."/>
            <person name="Ndikumana S."/>
            <person name="Pagni M."/>
            <person name="Petitpierre D."/>
            <person name="Requena N."/>
            <person name="Rosikiewicz P."/>
            <person name="Riley R."/>
            <person name="Saito K."/>
            <person name="San Clemente H."/>
            <person name="Shapiro H."/>
            <person name="van Tuinen D."/>
            <person name="Becard G."/>
            <person name="Bonfante P."/>
            <person name="Paszkowski U."/>
            <person name="Shachar-Hill Y."/>
            <person name="Young J.P."/>
            <person name="Sanders I.R."/>
            <person name="Henrissat B."/>
            <person name="Rensing S.A."/>
            <person name="Grigoriev I.V."/>
            <person name="Corradi N."/>
            <person name="Roux C."/>
            <person name="Martin F."/>
        </authorList>
    </citation>
    <scope>NUCLEOTIDE SEQUENCE</scope>
    <source>
        <strain evidence="2">DAOM 197198</strain>
    </source>
</reference>
<proteinExistence type="predicted"/>
<dbReference type="AlphaFoldDB" id="U9T639"/>
<name>U9T639_RHIID</name>
<organism evidence="2">
    <name type="scientific">Rhizophagus irregularis (strain DAOM 181602 / DAOM 197198 / MUCL 43194)</name>
    <name type="common">Arbuscular mycorrhizal fungus</name>
    <name type="synonym">Glomus intraradices</name>
    <dbReference type="NCBI Taxonomy" id="747089"/>
    <lineage>
        <taxon>Eukaryota</taxon>
        <taxon>Fungi</taxon>
        <taxon>Fungi incertae sedis</taxon>
        <taxon>Mucoromycota</taxon>
        <taxon>Glomeromycotina</taxon>
        <taxon>Glomeromycetes</taxon>
        <taxon>Glomerales</taxon>
        <taxon>Glomeraceae</taxon>
        <taxon>Rhizophagus</taxon>
    </lineage>
</organism>
<protein>
    <submittedName>
        <fullName evidence="2">Uncharacterized protein</fullName>
    </submittedName>
</protein>
<gene>
    <name evidence="2" type="ORF">GLOINDRAFT_5421</name>
</gene>
<dbReference type="VEuPathDB" id="FungiDB:RhiirFUN_019298"/>